<evidence type="ECO:0000313" key="2">
    <source>
        <dbReference type="EMBL" id="NHB77170.1"/>
    </source>
</evidence>
<evidence type="ECO:0000256" key="1">
    <source>
        <dbReference type="SAM" id="SignalP"/>
    </source>
</evidence>
<organism evidence="2 3">
    <name type="scientific">Rhodobacter calidifons</name>
    <dbReference type="NCBI Taxonomy" id="2715277"/>
    <lineage>
        <taxon>Bacteria</taxon>
        <taxon>Pseudomonadati</taxon>
        <taxon>Pseudomonadota</taxon>
        <taxon>Alphaproteobacteria</taxon>
        <taxon>Rhodobacterales</taxon>
        <taxon>Rhodobacter group</taxon>
        <taxon>Rhodobacter</taxon>
    </lineage>
</organism>
<dbReference type="RefSeq" id="WP_166403201.1">
    <property type="nucleotide sequence ID" value="NZ_JAANHS010000007.1"/>
</dbReference>
<dbReference type="EMBL" id="JAANHS010000007">
    <property type="protein sequence ID" value="NHB77170.1"/>
    <property type="molecule type" value="Genomic_DNA"/>
</dbReference>
<protein>
    <submittedName>
        <fullName evidence="2">DUF2155 domain-containing protein</fullName>
    </submittedName>
</protein>
<keyword evidence="1" id="KW-0732">Signal</keyword>
<accession>A0ABX0G7C2</accession>
<feature type="signal peptide" evidence="1">
    <location>
        <begin position="1"/>
        <end position="19"/>
    </location>
</feature>
<comment type="caution">
    <text evidence="2">The sequence shown here is derived from an EMBL/GenBank/DDBJ whole genome shotgun (WGS) entry which is preliminary data.</text>
</comment>
<reference evidence="2 3" key="1">
    <citation type="journal article" date="2022" name="Microorganisms">
        <title>Genome Sequence and Characterization of a Xanthorhodopsin-Containing, Aerobic Anoxygenic Phototrophic Rhodobacter Species, Isolated from Mesophilic Conditions at Yellowstone National Park.</title>
        <authorList>
            <person name="Kyndt J.A."/>
            <person name="Robertson S."/>
            <person name="Shoffstall I.B."/>
            <person name="Ramaley R.F."/>
            <person name="Meyer T.E."/>
        </authorList>
    </citation>
    <scope>NUCLEOTIDE SEQUENCE [LARGE SCALE GENOMIC DNA]</scope>
    <source>
        <strain evidence="2 3">M37P</strain>
    </source>
</reference>
<keyword evidence="3" id="KW-1185">Reference proteome</keyword>
<dbReference type="Proteomes" id="UP001515660">
    <property type="component" value="Unassembled WGS sequence"/>
</dbReference>
<name>A0ABX0G7C2_9RHOB</name>
<evidence type="ECO:0000313" key="3">
    <source>
        <dbReference type="Proteomes" id="UP001515660"/>
    </source>
</evidence>
<dbReference type="InterPro" id="IPR019225">
    <property type="entry name" value="DUF2155"/>
</dbReference>
<proteinExistence type="predicted"/>
<sequence length="147" mass="15620">MKPLTGALLLLVLALPASAQEAASPTGPEFTESYGASLRFLDKLTSSTGDVTLSRGQTAKFGRLIVRLDSCRYPTANPASESEAHLTILEETREAPLFTGWMLASSPALSALDHPRYDVWVLGCILPGDALPEMDPAEEATSDGEGE</sequence>
<dbReference type="Pfam" id="PF09923">
    <property type="entry name" value="DUF2155"/>
    <property type="match status" value="1"/>
</dbReference>
<gene>
    <name evidence="2" type="ORF">G8O29_10515</name>
</gene>
<feature type="chain" id="PRO_5046167649" evidence="1">
    <location>
        <begin position="20"/>
        <end position="147"/>
    </location>
</feature>